<proteinExistence type="predicted"/>
<accession>A0AAN9IC78</accession>
<organism evidence="2 3">
    <name type="scientific">Crotalaria pallida</name>
    <name type="common">Smooth rattlebox</name>
    <name type="synonym">Crotalaria striata</name>
    <dbReference type="NCBI Taxonomy" id="3830"/>
    <lineage>
        <taxon>Eukaryota</taxon>
        <taxon>Viridiplantae</taxon>
        <taxon>Streptophyta</taxon>
        <taxon>Embryophyta</taxon>
        <taxon>Tracheophyta</taxon>
        <taxon>Spermatophyta</taxon>
        <taxon>Magnoliopsida</taxon>
        <taxon>eudicotyledons</taxon>
        <taxon>Gunneridae</taxon>
        <taxon>Pentapetalae</taxon>
        <taxon>rosids</taxon>
        <taxon>fabids</taxon>
        <taxon>Fabales</taxon>
        <taxon>Fabaceae</taxon>
        <taxon>Papilionoideae</taxon>
        <taxon>50 kb inversion clade</taxon>
        <taxon>genistoids sensu lato</taxon>
        <taxon>core genistoids</taxon>
        <taxon>Crotalarieae</taxon>
        <taxon>Crotalaria</taxon>
    </lineage>
</organism>
<dbReference type="Proteomes" id="UP001372338">
    <property type="component" value="Unassembled WGS sequence"/>
</dbReference>
<evidence type="ECO:0000313" key="2">
    <source>
        <dbReference type="EMBL" id="KAK7273922.1"/>
    </source>
</evidence>
<reference evidence="2 3" key="1">
    <citation type="submission" date="2024-01" db="EMBL/GenBank/DDBJ databases">
        <title>The genomes of 5 underutilized Papilionoideae crops provide insights into root nodulation and disease resistanc.</title>
        <authorList>
            <person name="Yuan L."/>
        </authorList>
    </citation>
    <scope>NUCLEOTIDE SEQUENCE [LARGE SCALE GENOMIC DNA]</scope>
    <source>
        <strain evidence="2">ZHUSHIDOU_FW_LH</strain>
        <tissue evidence="2">Leaf</tissue>
    </source>
</reference>
<evidence type="ECO:0000256" key="1">
    <source>
        <dbReference type="SAM" id="MobiDB-lite"/>
    </source>
</evidence>
<feature type="compositionally biased region" description="Low complexity" evidence="1">
    <location>
        <begin position="19"/>
        <end position="36"/>
    </location>
</feature>
<protein>
    <submittedName>
        <fullName evidence="2">Uncharacterized protein</fullName>
    </submittedName>
</protein>
<comment type="caution">
    <text evidence="2">The sequence shown here is derived from an EMBL/GenBank/DDBJ whole genome shotgun (WGS) entry which is preliminary data.</text>
</comment>
<gene>
    <name evidence="2" type="ORF">RIF29_14989</name>
</gene>
<name>A0AAN9IC78_CROPI</name>
<dbReference type="EMBL" id="JAYWIO010000003">
    <property type="protein sequence ID" value="KAK7273922.1"/>
    <property type="molecule type" value="Genomic_DNA"/>
</dbReference>
<dbReference type="AlphaFoldDB" id="A0AAN9IC78"/>
<feature type="region of interest" description="Disordered" evidence="1">
    <location>
        <begin position="19"/>
        <end position="40"/>
    </location>
</feature>
<evidence type="ECO:0000313" key="3">
    <source>
        <dbReference type="Proteomes" id="UP001372338"/>
    </source>
</evidence>
<sequence length="170" mass="19490">MSANWFRKWGRVVCLSSFSSSGDDGDSSSSSSSSSFDIRKYERAEEVDPVEVYYPQDLAEKREGIRMYVMAEEEKADFERIEREENMKRFRGRGTRVEEGRCSPLGTTTRGFRGGDEPGTSYRVVHCGENDRVCTQIPNGKAIYMYEDMVTTLGIRLPFSEMDIRLLNFL</sequence>
<keyword evidence="3" id="KW-1185">Reference proteome</keyword>